<evidence type="ECO:0000256" key="1">
    <source>
        <dbReference type="ARBA" id="ARBA00005064"/>
    </source>
</evidence>
<dbReference type="PROSITE" id="PS01216">
    <property type="entry name" value="SUCCINYL_COA_LIG_1"/>
    <property type="match status" value="1"/>
</dbReference>
<dbReference type="GO" id="GO:0004775">
    <property type="term" value="F:succinate-CoA ligase (ADP-forming) activity"/>
    <property type="evidence" value="ECO:0007669"/>
    <property type="project" value="UniProtKB-UniRule"/>
</dbReference>
<name>A0A0U1NR36_9BACI</name>
<comment type="subunit">
    <text evidence="7 10">Heterotetramer of two alpha and two beta subunits.</text>
</comment>
<dbReference type="HAMAP" id="MF_01988">
    <property type="entry name" value="Succ_CoA_alpha"/>
    <property type="match status" value="1"/>
</dbReference>
<dbReference type="SUPFAM" id="SSF51735">
    <property type="entry name" value="NAD(P)-binding Rossmann-fold domains"/>
    <property type="match status" value="1"/>
</dbReference>
<dbReference type="RefSeq" id="WP_090630074.1">
    <property type="nucleotide sequence ID" value="NZ_CVRB01000001.1"/>
</dbReference>
<evidence type="ECO:0000259" key="11">
    <source>
        <dbReference type="SMART" id="SM00881"/>
    </source>
</evidence>
<comment type="similarity">
    <text evidence="7 9">Belongs to the succinate/malate CoA ligase alpha subunit family.</text>
</comment>
<comment type="catalytic activity">
    <reaction evidence="5">
        <text>succinate + ATP + CoA = succinyl-CoA + ADP + phosphate</text>
        <dbReference type="Rhea" id="RHEA:17661"/>
        <dbReference type="ChEBI" id="CHEBI:30031"/>
        <dbReference type="ChEBI" id="CHEBI:30616"/>
        <dbReference type="ChEBI" id="CHEBI:43474"/>
        <dbReference type="ChEBI" id="CHEBI:57287"/>
        <dbReference type="ChEBI" id="CHEBI:57292"/>
        <dbReference type="ChEBI" id="CHEBI:456216"/>
        <dbReference type="EC" id="6.2.1.5"/>
    </reaction>
    <physiologicalReaction direction="right-to-left" evidence="5">
        <dbReference type="Rhea" id="RHEA:17663"/>
    </physiologicalReaction>
</comment>
<dbReference type="InterPro" id="IPR003781">
    <property type="entry name" value="CoA-bd"/>
</dbReference>
<dbReference type="GO" id="GO:0005829">
    <property type="term" value="C:cytosol"/>
    <property type="evidence" value="ECO:0007669"/>
    <property type="project" value="TreeGrafter"/>
</dbReference>
<dbReference type="InterPro" id="IPR005810">
    <property type="entry name" value="CoA_lig_alpha"/>
</dbReference>
<feature type="binding site" evidence="7">
    <location>
        <begin position="96"/>
        <end position="98"/>
    </location>
    <ligand>
        <name>CoA</name>
        <dbReference type="ChEBI" id="CHEBI:57287"/>
    </ligand>
</feature>
<dbReference type="Proteomes" id="UP000199087">
    <property type="component" value="Unassembled WGS sequence"/>
</dbReference>
<dbReference type="SUPFAM" id="SSF52210">
    <property type="entry name" value="Succinyl-CoA synthetase domains"/>
    <property type="match status" value="1"/>
</dbReference>
<dbReference type="GO" id="GO:0009361">
    <property type="term" value="C:succinate-CoA ligase complex (ADP-forming)"/>
    <property type="evidence" value="ECO:0007669"/>
    <property type="project" value="TreeGrafter"/>
</dbReference>
<dbReference type="OrthoDB" id="9807196at2"/>
<comment type="pathway">
    <text evidence="1 7 10">Carbohydrate metabolism; tricarboxylic acid cycle; succinate from succinyl-CoA (ligase route): step 1/1.</text>
</comment>
<dbReference type="GO" id="GO:0006099">
    <property type="term" value="P:tricarboxylic acid cycle"/>
    <property type="evidence" value="ECO:0007669"/>
    <property type="project" value="UniProtKB-UniRule"/>
</dbReference>
<dbReference type="EMBL" id="CVRB01000001">
    <property type="protein sequence ID" value="CRK80501.1"/>
    <property type="molecule type" value="Genomic_DNA"/>
</dbReference>
<keyword evidence="13" id="KW-1185">Reference proteome</keyword>
<evidence type="ECO:0000313" key="12">
    <source>
        <dbReference type="EMBL" id="CRK80501.1"/>
    </source>
</evidence>
<dbReference type="InterPro" id="IPR005811">
    <property type="entry name" value="SUCC_ACL_C"/>
</dbReference>
<comment type="catalytic activity">
    <reaction evidence="6">
        <text>GTP + succinate + CoA = succinyl-CoA + GDP + phosphate</text>
        <dbReference type="Rhea" id="RHEA:22120"/>
        <dbReference type="ChEBI" id="CHEBI:30031"/>
        <dbReference type="ChEBI" id="CHEBI:37565"/>
        <dbReference type="ChEBI" id="CHEBI:43474"/>
        <dbReference type="ChEBI" id="CHEBI:57287"/>
        <dbReference type="ChEBI" id="CHEBI:57292"/>
        <dbReference type="ChEBI" id="CHEBI:58189"/>
    </reaction>
    <physiologicalReaction direction="right-to-left" evidence="6">
        <dbReference type="Rhea" id="RHEA:22122"/>
    </physiologicalReaction>
</comment>
<dbReference type="GO" id="GO:0004776">
    <property type="term" value="F:succinate-CoA ligase (GDP-forming) activity"/>
    <property type="evidence" value="ECO:0007669"/>
    <property type="project" value="TreeGrafter"/>
</dbReference>
<sequence length="300" mass="31597">MSVFINKDTKVIVQGITGGTARFHTKQMLEYGTKIVGGTSPGKGGQEVEGVPVFNTVKEAVESTGANASVIYVPAPFAADSIIEAVDAELDLVICITEHIPVLDMVKVKRYMEGKKTRLVGPNCPGVITADECKIGIMPGYIHTKGHVGVVSRSGTLTYEAVHQLTQAGLGQTTAVGIGGDPVNGTNFIDVLKAFNEDPETYAVIMIGEIGGTAEEEAAQWVKANMTKPVVGFIGGRTAPPGKRMGHAGAIISGGKGTADEKIRVMNECGIKVAETPSVMGETLIEVLKEQGLYEKCKTH</sequence>
<dbReference type="PRINTS" id="PR01798">
    <property type="entry name" value="SCOASYNTHASE"/>
</dbReference>
<dbReference type="InterPro" id="IPR033847">
    <property type="entry name" value="Citrt_syn/SCS-alpha_CS"/>
</dbReference>
<dbReference type="STRING" id="1499688.BN000_00385"/>
<dbReference type="NCBIfam" id="NF004230">
    <property type="entry name" value="PRK05678.1"/>
    <property type="match status" value="1"/>
</dbReference>
<dbReference type="EC" id="6.2.1.5" evidence="7"/>
<feature type="binding site" evidence="7">
    <location>
        <position position="43"/>
    </location>
    <ligand>
        <name>CoA</name>
        <dbReference type="ChEBI" id="CHEBI:57287"/>
    </ligand>
</feature>
<keyword evidence="2 7" id="KW-0816">Tricarboxylic acid cycle</keyword>
<evidence type="ECO:0000256" key="10">
    <source>
        <dbReference type="RuleBase" id="RU000699"/>
    </source>
</evidence>
<dbReference type="Pfam" id="PF00549">
    <property type="entry name" value="Ligase_CoA"/>
    <property type="match status" value="1"/>
</dbReference>
<proteinExistence type="inferred from homology"/>
<evidence type="ECO:0000256" key="6">
    <source>
        <dbReference type="ARBA" id="ARBA00052891"/>
    </source>
</evidence>
<evidence type="ECO:0000256" key="2">
    <source>
        <dbReference type="ARBA" id="ARBA00022532"/>
    </source>
</evidence>
<evidence type="ECO:0000313" key="13">
    <source>
        <dbReference type="Proteomes" id="UP000199087"/>
    </source>
</evidence>
<reference evidence="13" key="1">
    <citation type="submission" date="2015-05" db="EMBL/GenBank/DDBJ databases">
        <authorList>
            <person name="Urmite Genomes"/>
        </authorList>
    </citation>
    <scope>NUCLEOTIDE SEQUENCE [LARGE SCALE GENOMIC DNA]</scope>
    <source>
        <strain evidence="13">LF1</strain>
    </source>
</reference>
<evidence type="ECO:0000256" key="4">
    <source>
        <dbReference type="ARBA" id="ARBA00022741"/>
    </source>
</evidence>
<comment type="function">
    <text evidence="7 10">Succinyl-CoA synthetase functions in the citric acid cycle (TCA), coupling the hydrolysis of succinyl-CoA to the synthesis of either ATP or GTP and thus represents the only step of substrate-level phosphorylation in the TCA. The alpha subunit of the enzyme binds the substrates coenzyme A and phosphate, while succinate binding and nucleotide specificity is provided by the beta subunit.</text>
</comment>
<evidence type="ECO:0000256" key="8">
    <source>
        <dbReference type="PIRSR" id="PIRSR001553-1"/>
    </source>
</evidence>
<dbReference type="Pfam" id="PF02629">
    <property type="entry name" value="CoA_binding"/>
    <property type="match status" value="1"/>
</dbReference>
<keyword evidence="4 7" id="KW-0547">Nucleotide-binding</keyword>
<gene>
    <name evidence="7 12" type="primary">sucD</name>
    <name evidence="12" type="ORF">BN000_00385</name>
</gene>
<keyword evidence="3 7" id="KW-0436">Ligase</keyword>
<dbReference type="Gene3D" id="3.40.50.720">
    <property type="entry name" value="NAD(P)-binding Rossmann-like Domain"/>
    <property type="match status" value="1"/>
</dbReference>
<dbReference type="InterPro" id="IPR016102">
    <property type="entry name" value="Succinyl-CoA_synth-like"/>
</dbReference>
<accession>A0A0U1NR36</accession>
<organism evidence="12 13">
    <name type="scientific">Neobacillus massiliamazoniensis</name>
    <dbReference type="NCBI Taxonomy" id="1499688"/>
    <lineage>
        <taxon>Bacteria</taxon>
        <taxon>Bacillati</taxon>
        <taxon>Bacillota</taxon>
        <taxon>Bacilli</taxon>
        <taxon>Bacillales</taxon>
        <taxon>Bacillaceae</taxon>
        <taxon>Neobacillus</taxon>
    </lineage>
</organism>
<feature type="binding site" evidence="7">
    <location>
        <begin position="17"/>
        <end position="20"/>
    </location>
    <ligand>
        <name>CoA</name>
        <dbReference type="ChEBI" id="CHEBI:57287"/>
    </ligand>
</feature>
<feature type="binding site" evidence="7">
    <location>
        <position position="159"/>
    </location>
    <ligand>
        <name>substrate</name>
        <note>ligand shared with subunit beta</note>
    </ligand>
</feature>
<dbReference type="InterPro" id="IPR036291">
    <property type="entry name" value="NAD(P)-bd_dom_sf"/>
</dbReference>
<dbReference type="PANTHER" id="PTHR11117:SF2">
    <property type="entry name" value="SUCCINATE--COA LIGASE [ADP_GDP-FORMING] SUBUNIT ALPHA, MITOCHONDRIAL"/>
    <property type="match status" value="1"/>
</dbReference>
<dbReference type="FunFam" id="3.40.50.261:FF:000002">
    <property type="entry name" value="Succinate--CoA ligase [ADP-forming] subunit alpha"/>
    <property type="match status" value="1"/>
</dbReference>
<feature type="domain" description="CoA-binding" evidence="11">
    <location>
        <begin position="4"/>
        <end position="100"/>
    </location>
</feature>
<evidence type="ECO:0000256" key="9">
    <source>
        <dbReference type="RuleBase" id="RU000677"/>
    </source>
</evidence>
<dbReference type="PROSITE" id="PS00399">
    <property type="entry name" value="SUCCINYL_COA_LIG_2"/>
    <property type="match status" value="1"/>
</dbReference>
<dbReference type="InterPro" id="IPR017440">
    <property type="entry name" value="Cit_synth/succinyl-CoA_lig_AS"/>
</dbReference>
<evidence type="ECO:0000256" key="3">
    <source>
        <dbReference type="ARBA" id="ARBA00022598"/>
    </source>
</evidence>
<dbReference type="PANTHER" id="PTHR11117">
    <property type="entry name" value="SUCCINYL-COA LIGASE SUBUNIT ALPHA"/>
    <property type="match status" value="1"/>
</dbReference>
<dbReference type="FunFam" id="3.40.50.720:FF:000002">
    <property type="entry name" value="Succinate--CoA ligase [ADP-forming] subunit alpha"/>
    <property type="match status" value="1"/>
</dbReference>
<dbReference type="AlphaFoldDB" id="A0A0U1NR36"/>
<dbReference type="Gene3D" id="3.40.50.261">
    <property type="entry name" value="Succinyl-CoA synthetase domains"/>
    <property type="match status" value="1"/>
</dbReference>
<dbReference type="PIRSF" id="PIRSF001553">
    <property type="entry name" value="SucCS_alpha"/>
    <property type="match status" value="1"/>
</dbReference>
<evidence type="ECO:0000256" key="5">
    <source>
        <dbReference type="ARBA" id="ARBA00050563"/>
    </source>
</evidence>
<feature type="active site" description="Tele-phosphohistidine intermediate" evidence="7 8">
    <location>
        <position position="247"/>
    </location>
</feature>
<protein>
    <recommendedName>
        <fullName evidence="7">Succinate--CoA ligase [ADP-forming] subunit alpha</fullName>
        <ecNumber evidence="7">6.2.1.5</ecNumber>
    </recommendedName>
    <alternativeName>
        <fullName evidence="7">Succinyl-CoA synthetase subunit alpha</fullName>
        <shortName evidence="7">SCS-alpha</shortName>
    </alternativeName>
</protein>
<dbReference type="UniPathway" id="UPA00223">
    <property type="reaction ID" value="UER00999"/>
</dbReference>
<dbReference type="NCBIfam" id="TIGR01019">
    <property type="entry name" value="sucCoAalpha"/>
    <property type="match status" value="1"/>
</dbReference>
<evidence type="ECO:0000256" key="7">
    <source>
        <dbReference type="HAMAP-Rule" id="MF_01988"/>
    </source>
</evidence>
<dbReference type="SMART" id="SM00881">
    <property type="entry name" value="CoA_binding"/>
    <property type="match status" value="1"/>
</dbReference>
<dbReference type="GO" id="GO:0000166">
    <property type="term" value="F:nucleotide binding"/>
    <property type="evidence" value="ECO:0007669"/>
    <property type="project" value="UniProtKB-KW"/>
</dbReference>